<name>A0A3P5XGT9_9RHOB</name>
<dbReference type="InterPro" id="IPR050834">
    <property type="entry name" value="Glycosyltransf_2"/>
</dbReference>
<dbReference type="EC" id="2.4.1.-" evidence="2"/>
<dbReference type="CDD" id="cd06433">
    <property type="entry name" value="GT_2_WfgS_like"/>
    <property type="match status" value="1"/>
</dbReference>
<keyword evidence="3" id="KW-1185">Reference proteome</keyword>
<dbReference type="EMBL" id="UXAW01000138">
    <property type="protein sequence ID" value="VDC33963.1"/>
    <property type="molecule type" value="Genomic_DNA"/>
</dbReference>
<keyword evidence="2" id="KW-0328">Glycosyltransferase</keyword>
<dbReference type="AlphaFoldDB" id="A0A3P5XGT9"/>
<dbReference type="SUPFAM" id="SSF53448">
    <property type="entry name" value="Nucleotide-diphospho-sugar transferases"/>
    <property type="match status" value="1"/>
</dbReference>
<accession>A0A3P5XGT9</accession>
<reference evidence="2 3" key="1">
    <citation type="submission" date="2018-11" db="EMBL/GenBank/DDBJ databases">
        <authorList>
            <person name="Criscuolo A."/>
        </authorList>
    </citation>
    <scope>NUCLEOTIDE SEQUENCE [LARGE SCALE GENOMIC DNA]</scope>
    <source>
        <strain evidence="2">ACIP111625</strain>
    </source>
</reference>
<gene>
    <name evidence="2" type="ORF">XINFAN_04164</name>
</gene>
<dbReference type="GO" id="GO:0016757">
    <property type="term" value="F:glycosyltransferase activity"/>
    <property type="evidence" value="ECO:0007669"/>
    <property type="project" value="UniProtKB-KW"/>
</dbReference>
<dbReference type="InterPro" id="IPR029044">
    <property type="entry name" value="Nucleotide-diphossugar_trans"/>
</dbReference>
<dbReference type="InterPro" id="IPR001173">
    <property type="entry name" value="Glyco_trans_2-like"/>
</dbReference>
<dbReference type="RefSeq" id="WP_124088823.1">
    <property type="nucleotide sequence ID" value="NZ_UXAW01000138.1"/>
</dbReference>
<sequence>MLFSVVTVTFNNLEGLRQTAASLPADCRLYEWIVIDGASRDGTAAWLSSQNRQDLLWVSEPDSGIFDAMNKGIMRARGDYVIFMNAGDAFASDDVLPALAAFLGTARPDLLYGDSIERDMTGGTWLKPARSPAWNRYAMFTHHQAILYRRDRLAAGYDPAYRFAGDWSLTSRILACPGRQVLHFPGVICHFLRGGVSQRNDHRRRINAEHWRILRQEYRLALPLALLLYHGKLLANRFRHALPRLYDRIRFSDMPD</sequence>
<evidence type="ECO:0000259" key="1">
    <source>
        <dbReference type="Pfam" id="PF00535"/>
    </source>
</evidence>
<dbReference type="Gene3D" id="3.90.550.10">
    <property type="entry name" value="Spore Coat Polysaccharide Biosynthesis Protein SpsA, Chain A"/>
    <property type="match status" value="1"/>
</dbReference>
<dbReference type="PANTHER" id="PTHR43685:SF2">
    <property type="entry name" value="GLYCOSYLTRANSFERASE 2-LIKE DOMAIN-CONTAINING PROTEIN"/>
    <property type="match status" value="1"/>
</dbReference>
<evidence type="ECO:0000313" key="3">
    <source>
        <dbReference type="Proteomes" id="UP000277498"/>
    </source>
</evidence>
<evidence type="ECO:0000313" key="2">
    <source>
        <dbReference type="EMBL" id="VDC33963.1"/>
    </source>
</evidence>
<proteinExistence type="predicted"/>
<dbReference type="OrthoDB" id="5291101at2"/>
<dbReference type="Pfam" id="PF00535">
    <property type="entry name" value="Glycos_transf_2"/>
    <property type="match status" value="1"/>
</dbReference>
<keyword evidence="2" id="KW-0808">Transferase</keyword>
<dbReference type="PANTHER" id="PTHR43685">
    <property type="entry name" value="GLYCOSYLTRANSFERASE"/>
    <property type="match status" value="1"/>
</dbReference>
<dbReference type="Proteomes" id="UP000277498">
    <property type="component" value="Unassembled WGS sequence"/>
</dbReference>
<protein>
    <submittedName>
        <fullName evidence="2">PGL/p-HBAD biosynthesis glycosyltransferase/MT3031</fullName>
        <ecNumber evidence="2">2.4.1.-</ecNumber>
    </submittedName>
</protein>
<organism evidence="2 3">
    <name type="scientific">Pseudogemmobacter humi</name>
    <dbReference type="NCBI Taxonomy" id="2483812"/>
    <lineage>
        <taxon>Bacteria</taxon>
        <taxon>Pseudomonadati</taxon>
        <taxon>Pseudomonadota</taxon>
        <taxon>Alphaproteobacteria</taxon>
        <taxon>Rhodobacterales</taxon>
        <taxon>Paracoccaceae</taxon>
        <taxon>Pseudogemmobacter</taxon>
    </lineage>
</organism>
<feature type="domain" description="Glycosyltransferase 2-like" evidence="1">
    <location>
        <begin position="4"/>
        <end position="144"/>
    </location>
</feature>